<dbReference type="OrthoDB" id="3533623at2759"/>
<reference evidence="2" key="1">
    <citation type="journal article" date="2020" name="Stud. Mycol.">
        <title>101 Dothideomycetes genomes: a test case for predicting lifestyles and emergence of pathogens.</title>
        <authorList>
            <person name="Haridas S."/>
            <person name="Albert R."/>
            <person name="Binder M."/>
            <person name="Bloem J."/>
            <person name="Labutti K."/>
            <person name="Salamov A."/>
            <person name="Andreopoulos B."/>
            <person name="Baker S."/>
            <person name="Barry K."/>
            <person name="Bills G."/>
            <person name="Bluhm B."/>
            <person name="Cannon C."/>
            <person name="Castanera R."/>
            <person name="Culley D."/>
            <person name="Daum C."/>
            <person name="Ezra D."/>
            <person name="Gonzalez J."/>
            <person name="Henrissat B."/>
            <person name="Kuo A."/>
            <person name="Liang C."/>
            <person name="Lipzen A."/>
            <person name="Lutzoni F."/>
            <person name="Magnuson J."/>
            <person name="Mondo S."/>
            <person name="Nolan M."/>
            <person name="Ohm R."/>
            <person name="Pangilinan J."/>
            <person name="Park H.-J."/>
            <person name="Ramirez L."/>
            <person name="Alfaro M."/>
            <person name="Sun H."/>
            <person name="Tritt A."/>
            <person name="Yoshinaga Y."/>
            <person name="Zwiers L.-H."/>
            <person name="Turgeon B."/>
            <person name="Goodwin S."/>
            <person name="Spatafora J."/>
            <person name="Crous P."/>
            <person name="Grigoriev I."/>
        </authorList>
    </citation>
    <scope>NUCLEOTIDE SEQUENCE</scope>
    <source>
        <strain evidence="2">CBS 133067</strain>
    </source>
</reference>
<gene>
    <name evidence="2" type="ORF">NA57DRAFT_34615</name>
</gene>
<comment type="caution">
    <text evidence="2">The sequence shown here is derived from an EMBL/GenBank/DDBJ whole genome shotgun (WGS) entry which is preliminary data.</text>
</comment>
<feature type="compositionally biased region" description="Low complexity" evidence="1">
    <location>
        <begin position="338"/>
        <end position="357"/>
    </location>
</feature>
<accession>A0A9P4II18</accession>
<feature type="region of interest" description="Disordered" evidence="1">
    <location>
        <begin position="56"/>
        <end position="87"/>
    </location>
</feature>
<feature type="region of interest" description="Disordered" evidence="1">
    <location>
        <begin position="319"/>
        <end position="378"/>
    </location>
</feature>
<feature type="region of interest" description="Disordered" evidence="1">
    <location>
        <begin position="1"/>
        <end position="21"/>
    </location>
</feature>
<evidence type="ECO:0000256" key="1">
    <source>
        <dbReference type="SAM" id="MobiDB-lite"/>
    </source>
</evidence>
<proteinExistence type="predicted"/>
<evidence type="ECO:0000313" key="3">
    <source>
        <dbReference type="Proteomes" id="UP000799772"/>
    </source>
</evidence>
<dbReference type="EMBL" id="ML978123">
    <property type="protein sequence ID" value="KAF2101459.1"/>
    <property type="molecule type" value="Genomic_DNA"/>
</dbReference>
<evidence type="ECO:0000313" key="2">
    <source>
        <dbReference type="EMBL" id="KAF2101459.1"/>
    </source>
</evidence>
<feature type="compositionally biased region" description="Basic and acidic residues" evidence="1">
    <location>
        <begin position="319"/>
        <end position="331"/>
    </location>
</feature>
<dbReference type="AlphaFoldDB" id="A0A9P4II18"/>
<name>A0A9P4II18_9PEZI</name>
<organism evidence="2 3">
    <name type="scientific">Rhizodiscina lignyota</name>
    <dbReference type="NCBI Taxonomy" id="1504668"/>
    <lineage>
        <taxon>Eukaryota</taxon>
        <taxon>Fungi</taxon>
        <taxon>Dikarya</taxon>
        <taxon>Ascomycota</taxon>
        <taxon>Pezizomycotina</taxon>
        <taxon>Dothideomycetes</taxon>
        <taxon>Pleosporomycetidae</taxon>
        <taxon>Aulographales</taxon>
        <taxon>Rhizodiscinaceae</taxon>
        <taxon>Rhizodiscina</taxon>
    </lineage>
</organism>
<feature type="compositionally biased region" description="Low complexity" evidence="1">
    <location>
        <begin position="59"/>
        <end position="85"/>
    </location>
</feature>
<keyword evidence="3" id="KW-1185">Reference proteome</keyword>
<protein>
    <submittedName>
        <fullName evidence="2">Uncharacterized protein</fullName>
    </submittedName>
</protein>
<dbReference type="Proteomes" id="UP000799772">
    <property type="component" value="Unassembled WGS sequence"/>
</dbReference>
<sequence>MTGSDSSFHTRNSSQETTNSVNSGASYQLILEHILQYPGTYEIPLRTMYTLNCAGRGQPTPSNSRSASAAATPSTSPTTSRFPPTEMHDANTQFATSLMAQISQLPQQPCSLPPTFITMFLKRCFTQEVHWVDFPQALTALDYLKDLESRRRKEVASSLSRLGINRETLAADANAMSIQYPGAAEWIRELETKDKRADSLYTQLFIALRRWVLINEMSLLPFNKHNCIAMLNTLYPPVTVSNPTTKLTPTILSKQRDGFFKYIKAVETRGTGVLMTLQRQGAAEGESNGWPDVHRNLEKYLRLCNSTIAECKDITNNDEKQDAHKTPRKTDSGVSFNSSIRPSSRSSSAHTTSRRPSIASTSVFEAPKSPMTPRKVGSALERIARDLIRLRKGKPEVEEIFKTPGKTEKEPKAKGLKKMKSFGALSELKHSNASTATVSSRFGRKNAPYDKDAMRRERLAYEEEVGNERVRLGYGIRR</sequence>